<dbReference type="PANTHER" id="PTHR30472">
    <property type="entry name" value="FERRIC ENTEROBACTIN TRANSPORT SYSTEM PERMEASE PROTEIN"/>
    <property type="match status" value="1"/>
</dbReference>
<evidence type="ECO:0000256" key="8">
    <source>
        <dbReference type="SAM" id="MobiDB-lite"/>
    </source>
</evidence>
<evidence type="ECO:0000256" key="5">
    <source>
        <dbReference type="ARBA" id="ARBA00022692"/>
    </source>
</evidence>
<feature type="region of interest" description="Disordered" evidence="8">
    <location>
        <begin position="1"/>
        <end position="21"/>
    </location>
</feature>
<feature type="transmembrane region" description="Helical" evidence="9">
    <location>
        <begin position="602"/>
        <end position="631"/>
    </location>
</feature>
<keyword evidence="3" id="KW-0813">Transport</keyword>
<evidence type="ECO:0000256" key="2">
    <source>
        <dbReference type="ARBA" id="ARBA00007935"/>
    </source>
</evidence>
<feature type="transmembrane region" description="Helical" evidence="9">
    <location>
        <begin position="167"/>
        <end position="188"/>
    </location>
</feature>
<organism evidence="10 11">
    <name type="scientific">Aeromicrobium alkaliterrae</name>
    <dbReference type="NCBI Taxonomy" id="302168"/>
    <lineage>
        <taxon>Bacteria</taxon>
        <taxon>Bacillati</taxon>
        <taxon>Actinomycetota</taxon>
        <taxon>Actinomycetes</taxon>
        <taxon>Propionibacteriales</taxon>
        <taxon>Nocardioidaceae</taxon>
        <taxon>Aeromicrobium</taxon>
    </lineage>
</organism>
<feature type="transmembrane region" description="Helical" evidence="9">
    <location>
        <begin position="28"/>
        <end position="47"/>
    </location>
</feature>
<comment type="subcellular location">
    <subcellularLocation>
        <location evidence="1">Cell membrane</location>
        <topology evidence="1">Multi-pass membrane protein</topology>
    </subcellularLocation>
</comment>
<dbReference type="Pfam" id="PF01032">
    <property type="entry name" value="FecCD"/>
    <property type="match status" value="2"/>
</dbReference>
<evidence type="ECO:0000256" key="4">
    <source>
        <dbReference type="ARBA" id="ARBA00022475"/>
    </source>
</evidence>
<comment type="similarity">
    <text evidence="2">Belongs to the binding-protein-dependent transport system permease family. FecCD subfamily.</text>
</comment>
<name>A0ABN2K1R5_9ACTN</name>
<feature type="transmembrane region" description="Helical" evidence="9">
    <location>
        <begin position="643"/>
        <end position="661"/>
    </location>
</feature>
<evidence type="ECO:0000313" key="10">
    <source>
        <dbReference type="EMBL" id="GAA1746091.1"/>
    </source>
</evidence>
<dbReference type="SUPFAM" id="SSF81345">
    <property type="entry name" value="ABC transporter involved in vitamin B12 uptake, BtuC"/>
    <property type="match status" value="2"/>
</dbReference>
<dbReference type="EMBL" id="BAAAME010000005">
    <property type="protein sequence ID" value="GAA1746091.1"/>
    <property type="molecule type" value="Genomic_DNA"/>
</dbReference>
<feature type="transmembrane region" description="Helical" evidence="9">
    <location>
        <begin position="484"/>
        <end position="505"/>
    </location>
</feature>
<feature type="transmembrane region" description="Helical" evidence="9">
    <location>
        <begin position="140"/>
        <end position="160"/>
    </location>
</feature>
<evidence type="ECO:0000256" key="3">
    <source>
        <dbReference type="ARBA" id="ARBA00022448"/>
    </source>
</evidence>
<feature type="transmembrane region" description="Helical" evidence="9">
    <location>
        <begin position="517"/>
        <end position="540"/>
    </location>
</feature>
<evidence type="ECO:0000313" key="11">
    <source>
        <dbReference type="Proteomes" id="UP001501057"/>
    </source>
</evidence>
<gene>
    <name evidence="10" type="primary">cdtC</name>
    <name evidence="10" type="ORF">GCM10009710_27580</name>
</gene>
<feature type="transmembrane region" description="Helical" evidence="9">
    <location>
        <begin position="459"/>
        <end position="477"/>
    </location>
</feature>
<evidence type="ECO:0000256" key="6">
    <source>
        <dbReference type="ARBA" id="ARBA00022989"/>
    </source>
</evidence>
<dbReference type="Proteomes" id="UP001501057">
    <property type="component" value="Unassembled WGS sequence"/>
</dbReference>
<keyword evidence="7 9" id="KW-0472">Membrane</keyword>
<dbReference type="InterPro" id="IPR000522">
    <property type="entry name" value="ABC_transptr_permease_BtuC"/>
</dbReference>
<evidence type="ECO:0000256" key="9">
    <source>
        <dbReference type="SAM" id="Phobius"/>
    </source>
</evidence>
<keyword evidence="5 9" id="KW-0812">Transmembrane</keyword>
<dbReference type="Gene3D" id="1.10.3470.10">
    <property type="entry name" value="ABC transporter involved in vitamin B12 uptake, BtuC"/>
    <property type="match status" value="2"/>
</dbReference>
<dbReference type="CDD" id="cd06550">
    <property type="entry name" value="TM_ABC_iron-siderophores_like"/>
    <property type="match status" value="2"/>
</dbReference>
<feature type="transmembrane region" description="Helical" evidence="9">
    <location>
        <begin position="430"/>
        <end position="447"/>
    </location>
</feature>
<keyword evidence="4" id="KW-1003">Cell membrane</keyword>
<protein>
    <submittedName>
        <fullName evidence="10">Siderophore ABC transporter permease CdtC</fullName>
    </submittedName>
</protein>
<reference evidence="10 11" key="1">
    <citation type="journal article" date="2019" name="Int. J. Syst. Evol. Microbiol.">
        <title>The Global Catalogue of Microorganisms (GCM) 10K type strain sequencing project: providing services to taxonomists for standard genome sequencing and annotation.</title>
        <authorList>
            <consortium name="The Broad Institute Genomics Platform"/>
            <consortium name="The Broad Institute Genome Sequencing Center for Infectious Disease"/>
            <person name="Wu L."/>
            <person name="Ma J."/>
        </authorList>
    </citation>
    <scope>NUCLEOTIDE SEQUENCE [LARGE SCALE GENOMIC DNA]</scope>
    <source>
        <strain evidence="10 11">JCM 13518</strain>
    </source>
</reference>
<dbReference type="InterPro" id="IPR037294">
    <property type="entry name" value="ABC_BtuC-like"/>
</dbReference>
<keyword evidence="6 9" id="KW-1133">Transmembrane helix</keyword>
<feature type="transmembrane region" description="Helical" evidence="9">
    <location>
        <begin position="114"/>
        <end position="134"/>
    </location>
</feature>
<feature type="transmembrane region" description="Helical" evidence="9">
    <location>
        <begin position="673"/>
        <end position="692"/>
    </location>
</feature>
<feature type="transmembrane region" description="Helical" evidence="9">
    <location>
        <begin position="301"/>
        <end position="321"/>
    </location>
</feature>
<proteinExistence type="inferred from homology"/>
<evidence type="ECO:0000256" key="7">
    <source>
        <dbReference type="ARBA" id="ARBA00023136"/>
    </source>
</evidence>
<feature type="transmembrane region" description="Helical" evidence="9">
    <location>
        <begin position="82"/>
        <end position="102"/>
    </location>
</feature>
<evidence type="ECO:0000256" key="1">
    <source>
        <dbReference type="ARBA" id="ARBA00004651"/>
    </source>
</evidence>
<dbReference type="PANTHER" id="PTHR30472:SF37">
    <property type="entry name" value="FE(3+) DICITRATE TRANSPORT SYSTEM PERMEASE PROTEIN FECD-RELATED"/>
    <property type="match status" value="1"/>
</dbReference>
<feature type="transmembrane region" description="Helical" evidence="9">
    <location>
        <begin position="333"/>
        <end position="356"/>
    </location>
</feature>
<keyword evidence="11" id="KW-1185">Reference proteome</keyword>
<dbReference type="NCBIfam" id="NF007867">
    <property type="entry name" value="PRK10577.1-3"/>
    <property type="match status" value="1"/>
</dbReference>
<accession>A0ABN2K1R5</accession>
<feature type="transmembrane region" description="Helical" evidence="9">
    <location>
        <begin position="376"/>
        <end position="397"/>
    </location>
</feature>
<feature type="transmembrane region" description="Helical" evidence="9">
    <location>
        <begin position="208"/>
        <end position="230"/>
    </location>
</feature>
<comment type="caution">
    <text evidence="10">The sequence shown here is derived from an EMBL/GenBank/DDBJ whole genome shotgun (WGS) entry which is preliminary data.</text>
</comment>
<dbReference type="RefSeq" id="WP_344202660.1">
    <property type="nucleotide sequence ID" value="NZ_BAAAME010000005.1"/>
</dbReference>
<feature type="transmembrane region" description="Helical" evidence="9">
    <location>
        <begin position="255"/>
        <end position="281"/>
    </location>
</feature>
<sequence length="698" mass="70846">MTLTTERPGTEEQVSSVPAVPPTSPLRVATAAAALLVLIGVVSAIHVIQGTADIGVGDLWRWITGTGSTQATAVVVESRLPRLAAGALVGLSLGVAGAVMQSVARNMLASPDTLAVNSGAYLAITVGATVGLPSALGGDLVLAFVGGLLAALIVFALAGTEYGTVRLVLAGTVISMGFTAISTMLIILNPLESIGLQAWEAGSLSQNGFGTARLMAPLVVVVIALVMLYARRLDLLGLGDDEARSLGVPVRSTQLTLIVLAVLLSAASVTLAGPIGFIGLVAPALVRLAASRVEGLHRHRALVPLSGLAGIAVVLLADVVVRGLMGSQRAVQVPTGVATTLLGAVVLVVFALRLRASRLDEAGNALDVRGLGVRRPGALIVLLLALLVVVAGASMLVGDRMFLVGDLLNWVVGRAGPITSSVMDARAPRIIAALLAGVALAISGVLIQGVTRNPLADPTLLGVSGGASVGAVIVVTLAPTATYWMISGAAVTGALVAAGLVFGLAARSGFATDRLVLLGVGVAYAATALVTVLIVTTDPFNAAKALTWLSGSTYGRAYEHLWPLIVASVVLLPLSFLAARHLDLLSVDEDTPRVVGINPARARLVLLGSGTLLAASAVSVIGVVGFVGLVAPHAARALVGRRHRLVLPVAALLGAIVLSLSDLLGRTVIAPTQLSASLLTAAIGTPYFLYLLHRSRRG</sequence>